<reference evidence="2 3" key="1">
    <citation type="submission" date="2019-08" db="EMBL/GenBank/DDBJ databases">
        <title>In-depth cultivation of the pig gut microbiome towards novel bacterial diversity and tailored functional studies.</title>
        <authorList>
            <person name="Wylensek D."/>
            <person name="Hitch T.C.A."/>
            <person name="Clavel T."/>
        </authorList>
    </citation>
    <scope>NUCLEOTIDE SEQUENCE [LARGE SCALE GENOMIC DNA]</scope>
    <source>
        <strain evidence="2 3">RF-GAM-744-WT-7</strain>
    </source>
</reference>
<evidence type="ECO:0000313" key="2">
    <source>
        <dbReference type="EMBL" id="MST48961.1"/>
    </source>
</evidence>
<dbReference type="EMBL" id="VUMY01000002">
    <property type="protein sequence ID" value="MST48961.1"/>
    <property type="molecule type" value="Genomic_DNA"/>
</dbReference>
<dbReference type="RefSeq" id="WP_154543170.1">
    <property type="nucleotide sequence ID" value="NZ_VUMY01000002.1"/>
</dbReference>
<organism evidence="2 3">
    <name type="scientific">Mobiluncus porci</name>
    <dbReference type="NCBI Taxonomy" id="2652278"/>
    <lineage>
        <taxon>Bacteria</taxon>
        <taxon>Bacillati</taxon>
        <taxon>Actinomycetota</taxon>
        <taxon>Actinomycetes</taxon>
        <taxon>Actinomycetales</taxon>
        <taxon>Actinomycetaceae</taxon>
        <taxon>Mobiluncus</taxon>
    </lineage>
</organism>
<keyword evidence="3" id="KW-1185">Reference proteome</keyword>
<comment type="caution">
    <text evidence="2">The sequence shown here is derived from an EMBL/GenBank/DDBJ whole genome shotgun (WGS) entry which is preliminary data.</text>
</comment>
<proteinExistence type="predicted"/>
<sequence>MMNKNSLIALGLVLLLALSACAQNSQEAKDTTVKSEKFSTEQEDFLLKTDELNNYLDSPAGWRTDAMEVVGDQFVNIDPYACRYKVSDVKQTDQMQIAFNASQFGPVLIQQLRLVGNENAMGLIADVHEALKNCEQGEPLVDRKHETTSYTFSLEDSSEIPNSVMWKRTTNSTDPNAEYVTNVAHGALMVKGDVLVCFIWGITPATADLADPKILLEAMKIVAQK</sequence>
<protein>
    <submittedName>
        <fullName evidence="2">Uncharacterized protein</fullName>
    </submittedName>
</protein>
<accession>A0A7K0K0F8</accession>
<evidence type="ECO:0000256" key="1">
    <source>
        <dbReference type="SAM" id="SignalP"/>
    </source>
</evidence>
<evidence type="ECO:0000313" key="3">
    <source>
        <dbReference type="Proteomes" id="UP000442535"/>
    </source>
</evidence>
<dbReference type="PROSITE" id="PS51257">
    <property type="entry name" value="PROKAR_LIPOPROTEIN"/>
    <property type="match status" value="1"/>
</dbReference>
<feature type="signal peptide" evidence="1">
    <location>
        <begin position="1"/>
        <end position="22"/>
    </location>
</feature>
<dbReference type="AlphaFoldDB" id="A0A7K0K0F8"/>
<feature type="chain" id="PRO_5038962204" evidence="1">
    <location>
        <begin position="23"/>
        <end position="225"/>
    </location>
</feature>
<keyword evidence="1" id="KW-0732">Signal</keyword>
<gene>
    <name evidence="2" type="ORF">FYJ63_01615</name>
</gene>
<name>A0A7K0K0F8_9ACTO</name>
<dbReference type="Proteomes" id="UP000442535">
    <property type="component" value="Unassembled WGS sequence"/>
</dbReference>